<dbReference type="SUPFAM" id="SSF46894">
    <property type="entry name" value="C-terminal effector domain of the bipartite response regulators"/>
    <property type="match status" value="1"/>
</dbReference>
<organism evidence="4">
    <name type="scientific">Mediterraneibacter gnavus CAG:126</name>
    <dbReference type="NCBI Taxonomy" id="1263106"/>
    <lineage>
        <taxon>Bacteria</taxon>
        <taxon>Bacillati</taxon>
        <taxon>Bacillota</taxon>
        <taxon>Clostridia</taxon>
        <taxon>Lachnospirales</taxon>
        <taxon>Lachnospiraceae</taxon>
        <taxon>Mediterraneibacter</taxon>
    </lineage>
</organism>
<evidence type="ECO:0000256" key="1">
    <source>
        <dbReference type="ARBA" id="ARBA00023125"/>
    </source>
</evidence>
<dbReference type="Proteomes" id="UP000018114">
    <property type="component" value="Unassembled WGS sequence"/>
</dbReference>
<evidence type="ECO:0000313" key="4">
    <source>
        <dbReference type="EMBL" id="CCZ66990.1"/>
    </source>
</evidence>
<dbReference type="GO" id="GO:0006355">
    <property type="term" value="P:regulation of DNA-templated transcription"/>
    <property type="evidence" value="ECO:0007669"/>
    <property type="project" value="InterPro"/>
</dbReference>
<evidence type="ECO:0000256" key="2">
    <source>
        <dbReference type="PROSITE-ProRule" id="PRU01091"/>
    </source>
</evidence>
<sequence>MGEEKIPLTKSEYEISELLALNHGQVFSKEKIFESVFGYERESDSSAITEHVKNIRAKFARYGKKNIQTVWGIGYKWE</sequence>
<proteinExistence type="predicted"/>
<name>R5TMT7_MEDGN</name>
<dbReference type="Pfam" id="PF00486">
    <property type="entry name" value="Trans_reg_C"/>
    <property type="match status" value="1"/>
</dbReference>
<dbReference type="Gene3D" id="1.10.10.10">
    <property type="entry name" value="Winged helix-like DNA-binding domain superfamily/Winged helix DNA-binding domain"/>
    <property type="match status" value="1"/>
</dbReference>
<evidence type="ECO:0000259" key="3">
    <source>
        <dbReference type="PROSITE" id="PS51755"/>
    </source>
</evidence>
<dbReference type="GO" id="GO:0000160">
    <property type="term" value="P:phosphorelay signal transduction system"/>
    <property type="evidence" value="ECO:0007669"/>
    <property type="project" value="InterPro"/>
</dbReference>
<dbReference type="InterPro" id="IPR001867">
    <property type="entry name" value="OmpR/PhoB-type_DNA-bd"/>
</dbReference>
<reference evidence="4" key="1">
    <citation type="submission" date="2012-11" db="EMBL/GenBank/DDBJ databases">
        <title>Dependencies among metagenomic species, viruses, plasmids and units of genetic variation.</title>
        <authorList>
            <person name="Nielsen H.B."/>
            <person name="Almeida M."/>
            <person name="Juncker A.S."/>
            <person name="Rasmussen S."/>
            <person name="Li J."/>
            <person name="Sunagawa S."/>
            <person name="Plichta D."/>
            <person name="Gautier L."/>
            <person name="Le Chatelier E."/>
            <person name="Peletier E."/>
            <person name="Bonde I."/>
            <person name="Nielsen T."/>
            <person name="Manichanh C."/>
            <person name="Arumugam M."/>
            <person name="Batto J."/>
            <person name="Santos M.B.Q.D."/>
            <person name="Blom N."/>
            <person name="Borruel N."/>
            <person name="Burgdorf K.S."/>
            <person name="Boumezbeur F."/>
            <person name="Casellas F."/>
            <person name="Dore J."/>
            <person name="Guarner F."/>
            <person name="Hansen T."/>
            <person name="Hildebrand F."/>
            <person name="Kaas R.S."/>
            <person name="Kennedy S."/>
            <person name="Kristiansen K."/>
            <person name="Kultima J.R."/>
            <person name="Leonard P."/>
            <person name="Levenez F."/>
            <person name="Lund O."/>
            <person name="Moumen B."/>
            <person name="Le Paslier D."/>
            <person name="Pons N."/>
            <person name="Pedersen O."/>
            <person name="Prifti E."/>
            <person name="Qin J."/>
            <person name="Raes J."/>
            <person name="Tap J."/>
            <person name="Tims S."/>
            <person name="Ussery D.W."/>
            <person name="Yamada T."/>
            <person name="MetaHit consortium"/>
            <person name="Renault P."/>
            <person name="Sicheritz-Ponten T."/>
            <person name="Bork P."/>
            <person name="Wang J."/>
            <person name="Brunak S."/>
            <person name="Ehrlich S.D."/>
        </authorList>
    </citation>
    <scope>NUCLEOTIDE SEQUENCE [LARGE SCALE GENOMIC DNA]</scope>
</reference>
<dbReference type="AlphaFoldDB" id="R5TMT7"/>
<dbReference type="SMART" id="SM00862">
    <property type="entry name" value="Trans_reg_C"/>
    <property type="match status" value="1"/>
</dbReference>
<keyword evidence="1 2" id="KW-0238">DNA-binding</keyword>
<feature type="DNA-binding region" description="OmpR/PhoB-type" evidence="2">
    <location>
        <begin position="1"/>
        <end position="78"/>
    </location>
</feature>
<protein>
    <recommendedName>
        <fullName evidence="3">OmpR/PhoB-type domain-containing protein</fullName>
    </recommendedName>
</protein>
<comment type="caution">
    <text evidence="4">The sequence shown here is derived from an EMBL/GenBank/DDBJ whole genome shotgun (WGS) entry which is preliminary data.</text>
</comment>
<dbReference type="EMBL" id="CBAL010000055">
    <property type="protein sequence ID" value="CCZ66990.1"/>
    <property type="molecule type" value="Genomic_DNA"/>
</dbReference>
<dbReference type="CDD" id="cd00383">
    <property type="entry name" value="trans_reg_C"/>
    <property type="match status" value="1"/>
</dbReference>
<gene>
    <name evidence="4" type="ORF">BN481_02223</name>
</gene>
<dbReference type="PROSITE" id="PS51755">
    <property type="entry name" value="OMPR_PHOB"/>
    <property type="match status" value="1"/>
</dbReference>
<dbReference type="InterPro" id="IPR036388">
    <property type="entry name" value="WH-like_DNA-bd_sf"/>
</dbReference>
<dbReference type="GO" id="GO:0003677">
    <property type="term" value="F:DNA binding"/>
    <property type="evidence" value="ECO:0007669"/>
    <property type="project" value="UniProtKB-UniRule"/>
</dbReference>
<dbReference type="InterPro" id="IPR016032">
    <property type="entry name" value="Sig_transdc_resp-reg_C-effctor"/>
</dbReference>
<accession>R5TMT7</accession>
<feature type="domain" description="OmpR/PhoB-type" evidence="3">
    <location>
        <begin position="1"/>
        <end position="78"/>
    </location>
</feature>